<dbReference type="EMBL" id="JABSTU010000010">
    <property type="protein sequence ID" value="KAH8019853.1"/>
    <property type="molecule type" value="Genomic_DNA"/>
</dbReference>
<dbReference type="EC" id="2.7.7.48" evidence="1"/>
<evidence type="ECO:0000313" key="3">
    <source>
        <dbReference type="EMBL" id="KAH8019853.1"/>
    </source>
</evidence>
<keyword evidence="1" id="KW-0808">Transferase</keyword>
<proteinExistence type="inferred from homology"/>
<dbReference type="GO" id="GO:0030422">
    <property type="term" value="P:siRNA processing"/>
    <property type="evidence" value="ECO:0007669"/>
    <property type="project" value="TreeGrafter"/>
</dbReference>
<dbReference type="InterPro" id="IPR007855">
    <property type="entry name" value="RDRP"/>
</dbReference>
<sequence length="150" mass="16484">MHAADERQNSAVTIRQWMGKFEGIPNVAKRMGQCFSSTEQPVRVKPCDVQKEPDIIAGGHPFSRRPYIFSDGVGMMSVQLAEEVSRSAPQHIRVAALTMFKDCFSKLGPPIHLGCRPAGQCIFAPCSRADQFQGDLAWSSRACSLKSSGR</sequence>
<evidence type="ECO:0000259" key="2">
    <source>
        <dbReference type="Pfam" id="PF05183"/>
    </source>
</evidence>
<dbReference type="AlphaFoldDB" id="A0A9J6DCJ2"/>
<dbReference type="Proteomes" id="UP000821866">
    <property type="component" value="Chromosome 8"/>
</dbReference>
<name>A0A9J6DCJ2_RHIMP</name>
<evidence type="ECO:0000313" key="4">
    <source>
        <dbReference type="Proteomes" id="UP000821866"/>
    </source>
</evidence>
<keyword evidence="1" id="KW-0694">RNA-binding</keyword>
<comment type="catalytic activity">
    <reaction evidence="1">
        <text>RNA(n) + a ribonucleoside 5'-triphosphate = RNA(n+1) + diphosphate</text>
        <dbReference type="Rhea" id="RHEA:21248"/>
        <dbReference type="Rhea" id="RHEA-COMP:14527"/>
        <dbReference type="Rhea" id="RHEA-COMP:17342"/>
        <dbReference type="ChEBI" id="CHEBI:33019"/>
        <dbReference type="ChEBI" id="CHEBI:61557"/>
        <dbReference type="ChEBI" id="CHEBI:140395"/>
        <dbReference type="EC" id="2.7.7.48"/>
    </reaction>
</comment>
<keyword evidence="1" id="KW-0696">RNA-directed RNA polymerase</keyword>
<dbReference type="PANTHER" id="PTHR23079:SF55">
    <property type="entry name" value="RNA-DIRECTED RNA POLYMERASE"/>
    <property type="match status" value="1"/>
</dbReference>
<gene>
    <name evidence="3" type="ORF">HPB51_022825</name>
</gene>
<evidence type="ECO:0000256" key="1">
    <source>
        <dbReference type="RuleBase" id="RU363098"/>
    </source>
</evidence>
<dbReference type="InterPro" id="IPR057596">
    <property type="entry name" value="RDRP_core"/>
</dbReference>
<dbReference type="PANTHER" id="PTHR23079">
    <property type="entry name" value="RNA-DEPENDENT RNA POLYMERASE"/>
    <property type="match status" value="1"/>
</dbReference>
<protein>
    <recommendedName>
        <fullName evidence="1">RNA-dependent RNA polymerase</fullName>
        <ecNumber evidence="1">2.7.7.48</ecNumber>
    </recommendedName>
</protein>
<reference evidence="3" key="1">
    <citation type="journal article" date="2020" name="Cell">
        <title>Large-Scale Comparative Analyses of Tick Genomes Elucidate Their Genetic Diversity and Vector Capacities.</title>
        <authorList>
            <consortium name="Tick Genome and Microbiome Consortium (TIGMIC)"/>
            <person name="Jia N."/>
            <person name="Wang J."/>
            <person name="Shi W."/>
            <person name="Du L."/>
            <person name="Sun Y."/>
            <person name="Zhan W."/>
            <person name="Jiang J.F."/>
            <person name="Wang Q."/>
            <person name="Zhang B."/>
            <person name="Ji P."/>
            <person name="Bell-Sakyi L."/>
            <person name="Cui X.M."/>
            <person name="Yuan T.T."/>
            <person name="Jiang B.G."/>
            <person name="Yang W.F."/>
            <person name="Lam T.T."/>
            <person name="Chang Q.C."/>
            <person name="Ding S.J."/>
            <person name="Wang X.J."/>
            <person name="Zhu J.G."/>
            <person name="Ruan X.D."/>
            <person name="Zhao L."/>
            <person name="Wei J.T."/>
            <person name="Ye R.Z."/>
            <person name="Que T.C."/>
            <person name="Du C.H."/>
            <person name="Zhou Y.H."/>
            <person name="Cheng J.X."/>
            <person name="Dai P.F."/>
            <person name="Guo W.B."/>
            <person name="Han X.H."/>
            <person name="Huang E.J."/>
            <person name="Li L.F."/>
            <person name="Wei W."/>
            <person name="Gao Y.C."/>
            <person name="Liu J.Z."/>
            <person name="Shao H.Z."/>
            <person name="Wang X."/>
            <person name="Wang C.C."/>
            <person name="Yang T.C."/>
            <person name="Huo Q.B."/>
            <person name="Li W."/>
            <person name="Chen H.Y."/>
            <person name="Chen S.E."/>
            <person name="Zhou L.G."/>
            <person name="Ni X.B."/>
            <person name="Tian J.H."/>
            <person name="Sheng Y."/>
            <person name="Liu T."/>
            <person name="Pan Y.S."/>
            <person name="Xia L.Y."/>
            <person name="Li J."/>
            <person name="Zhao F."/>
            <person name="Cao W.C."/>
        </authorList>
    </citation>
    <scope>NUCLEOTIDE SEQUENCE</scope>
    <source>
        <strain evidence="3">Rmic-2018</strain>
    </source>
</reference>
<dbReference type="GO" id="GO:0003968">
    <property type="term" value="F:RNA-directed RNA polymerase activity"/>
    <property type="evidence" value="ECO:0007669"/>
    <property type="project" value="UniProtKB-KW"/>
</dbReference>
<comment type="caution">
    <text evidence="3">The sequence shown here is derived from an EMBL/GenBank/DDBJ whole genome shotgun (WGS) entry which is preliminary data.</text>
</comment>
<keyword evidence="1" id="KW-0548">Nucleotidyltransferase</keyword>
<dbReference type="Pfam" id="PF05183">
    <property type="entry name" value="RdRP"/>
    <property type="match status" value="1"/>
</dbReference>
<accession>A0A9J6DCJ2</accession>
<organism evidence="3 4">
    <name type="scientific">Rhipicephalus microplus</name>
    <name type="common">Cattle tick</name>
    <name type="synonym">Boophilus microplus</name>
    <dbReference type="NCBI Taxonomy" id="6941"/>
    <lineage>
        <taxon>Eukaryota</taxon>
        <taxon>Metazoa</taxon>
        <taxon>Ecdysozoa</taxon>
        <taxon>Arthropoda</taxon>
        <taxon>Chelicerata</taxon>
        <taxon>Arachnida</taxon>
        <taxon>Acari</taxon>
        <taxon>Parasitiformes</taxon>
        <taxon>Ixodida</taxon>
        <taxon>Ixodoidea</taxon>
        <taxon>Ixodidae</taxon>
        <taxon>Rhipicephalinae</taxon>
        <taxon>Rhipicephalus</taxon>
        <taxon>Boophilus</taxon>
    </lineage>
</organism>
<keyword evidence="4" id="KW-1185">Reference proteome</keyword>
<comment type="similarity">
    <text evidence="1">Belongs to the RdRP family.</text>
</comment>
<dbReference type="GO" id="GO:0003723">
    <property type="term" value="F:RNA binding"/>
    <property type="evidence" value="ECO:0007669"/>
    <property type="project" value="UniProtKB-KW"/>
</dbReference>
<reference evidence="3" key="2">
    <citation type="submission" date="2021-09" db="EMBL/GenBank/DDBJ databases">
        <authorList>
            <person name="Jia N."/>
            <person name="Wang J."/>
            <person name="Shi W."/>
            <person name="Du L."/>
            <person name="Sun Y."/>
            <person name="Zhan W."/>
            <person name="Jiang J."/>
            <person name="Wang Q."/>
            <person name="Zhang B."/>
            <person name="Ji P."/>
            <person name="Sakyi L.B."/>
            <person name="Cui X."/>
            <person name="Yuan T."/>
            <person name="Jiang B."/>
            <person name="Yang W."/>
            <person name="Lam T.T.-Y."/>
            <person name="Chang Q."/>
            <person name="Ding S."/>
            <person name="Wang X."/>
            <person name="Zhu J."/>
            <person name="Ruan X."/>
            <person name="Zhao L."/>
            <person name="Wei J."/>
            <person name="Que T."/>
            <person name="Du C."/>
            <person name="Cheng J."/>
            <person name="Dai P."/>
            <person name="Han X."/>
            <person name="Huang E."/>
            <person name="Gao Y."/>
            <person name="Liu J."/>
            <person name="Shao H."/>
            <person name="Ye R."/>
            <person name="Li L."/>
            <person name="Wei W."/>
            <person name="Wang X."/>
            <person name="Wang C."/>
            <person name="Huo Q."/>
            <person name="Li W."/>
            <person name="Guo W."/>
            <person name="Chen H."/>
            <person name="Chen S."/>
            <person name="Zhou L."/>
            <person name="Zhou L."/>
            <person name="Ni X."/>
            <person name="Tian J."/>
            <person name="Zhou Y."/>
            <person name="Sheng Y."/>
            <person name="Liu T."/>
            <person name="Pan Y."/>
            <person name="Xia L."/>
            <person name="Li J."/>
            <person name="Zhao F."/>
            <person name="Cao W."/>
        </authorList>
    </citation>
    <scope>NUCLEOTIDE SEQUENCE</scope>
    <source>
        <strain evidence="3">Rmic-2018</strain>
        <tissue evidence="3">Larvae</tissue>
    </source>
</reference>
<dbReference type="GO" id="GO:0031380">
    <property type="term" value="C:nuclear RNA-directed RNA polymerase complex"/>
    <property type="evidence" value="ECO:0007669"/>
    <property type="project" value="TreeGrafter"/>
</dbReference>
<feature type="domain" description="RDRP core" evidence="2">
    <location>
        <begin position="7"/>
        <end position="88"/>
    </location>
</feature>